<dbReference type="OrthoDB" id="1807736at2"/>
<gene>
    <name evidence="1" type="ORF">CP373A1_16575</name>
</gene>
<reference evidence="1 2" key="1">
    <citation type="submission" date="2016-06" db="EMBL/GenBank/DDBJ databases">
        <authorList>
            <person name="Kjaerup R.B."/>
            <person name="Dalgaard T.S."/>
            <person name="Juul-Madsen H.R."/>
        </authorList>
    </citation>
    <scope>NUCLEOTIDE SEQUENCE [LARGE SCALE GENOMIC DNA]</scope>
    <source>
        <strain evidence="1 2">373-A1</strain>
    </source>
</reference>
<dbReference type="AlphaFoldDB" id="A0A174E8D0"/>
<dbReference type="InterPro" id="IPR008969">
    <property type="entry name" value="CarboxyPept-like_regulatory"/>
</dbReference>
<comment type="caution">
    <text evidence="1">The sequence shown here is derived from an EMBL/GenBank/DDBJ whole genome shotgun (WGS) entry which is preliminary data.</text>
</comment>
<dbReference type="EMBL" id="MAPZ01000035">
    <property type="protein sequence ID" value="OBY09365.1"/>
    <property type="molecule type" value="Genomic_DNA"/>
</dbReference>
<dbReference type="Gene3D" id="2.60.40.1120">
    <property type="entry name" value="Carboxypeptidase-like, regulatory domain"/>
    <property type="match status" value="1"/>
</dbReference>
<dbReference type="eggNOG" id="ENOG5033CRB">
    <property type="taxonomic scope" value="Bacteria"/>
</dbReference>
<proteinExistence type="predicted"/>
<dbReference type="SUPFAM" id="SSF49464">
    <property type="entry name" value="Carboxypeptidase regulatory domain-like"/>
    <property type="match status" value="1"/>
</dbReference>
<evidence type="ECO:0000313" key="2">
    <source>
        <dbReference type="Proteomes" id="UP000092714"/>
    </source>
</evidence>
<dbReference type="GeneID" id="42777855"/>
<evidence type="ECO:0000313" key="1">
    <source>
        <dbReference type="EMBL" id="OBY09365.1"/>
    </source>
</evidence>
<name>A0A174E8D0_9CLOT</name>
<organism evidence="1 2">
    <name type="scientific">Clostridium paraputrificum</name>
    <dbReference type="NCBI Taxonomy" id="29363"/>
    <lineage>
        <taxon>Bacteria</taxon>
        <taxon>Bacillati</taxon>
        <taxon>Bacillota</taxon>
        <taxon>Clostridia</taxon>
        <taxon>Eubacteriales</taxon>
        <taxon>Clostridiaceae</taxon>
        <taxon>Clostridium</taxon>
    </lineage>
</organism>
<dbReference type="RefSeq" id="WP_051196090.1">
    <property type="nucleotide sequence ID" value="NZ_CABHIH010000008.1"/>
</dbReference>
<keyword evidence="2" id="KW-1185">Reference proteome</keyword>
<protein>
    <recommendedName>
        <fullName evidence="3">Carboxypeptidase regulatory-like domain-containing protein</fullName>
    </recommendedName>
</protein>
<dbReference type="Proteomes" id="UP000092714">
    <property type="component" value="Unassembled WGS sequence"/>
</dbReference>
<evidence type="ECO:0008006" key="3">
    <source>
        <dbReference type="Google" id="ProtNLM"/>
    </source>
</evidence>
<accession>A0A174E8D0</accession>
<sequence>MSGKCAVCSVCPRENQQIEAVIKLPVEKRSVIHGTVLDANGCPVADAVVKLLQVVDGCKLPCPLTHTFTDQYGQFLLGPLCPNRKYMLKVYKDNIQVKYMPLDVSCYDGKCIGVNPASGCGCKGNSDNNSCGC</sequence>